<organism evidence="4 5">
    <name type="scientific">Amycolatopsis lurida NRRL 2430</name>
    <dbReference type="NCBI Taxonomy" id="1460371"/>
    <lineage>
        <taxon>Bacteria</taxon>
        <taxon>Bacillati</taxon>
        <taxon>Actinomycetota</taxon>
        <taxon>Actinomycetes</taxon>
        <taxon>Pseudonocardiales</taxon>
        <taxon>Pseudonocardiaceae</taxon>
        <taxon>Amycolatopsis</taxon>
    </lineage>
</organism>
<dbReference type="GO" id="GO:0008168">
    <property type="term" value="F:methyltransferase activity"/>
    <property type="evidence" value="ECO:0007669"/>
    <property type="project" value="UniProtKB-KW"/>
</dbReference>
<evidence type="ECO:0000313" key="5">
    <source>
        <dbReference type="Proteomes" id="UP000256220"/>
    </source>
</evidence>
<comment type="caution">
    <text evidence="4">The sequence shown here is derived from an EMBL/GenBank/DDBJ whole genome shotgun (WGS) entry which is preliminary data.</text>
</comment>
<dbReference type="GO" id="GO:0032259">
    <property type="term" value="P:methylation"/>
    <property type="evidence" value="ECO:0007669"/>
    <property type="project" value="UniProtKB-KW"/>
</dbReference>
<dbReference type="Proteomes" id="UP000256220">
    <property type="component" value="Unassembled WGS sequence"/>
</dbReference>
<evidence type="ECO:0000256" key="2">
    <source>
        <dbReference type="ARBA" id="ARBA00022679"/>
    </source>
</evidence>
<keyword evidence="1" id="KW-0489">Methyltransferase</keyword>
<dbReference type="RefSeq" id="WP_034320101.1">
    <property type="nucleotide sequence ID" value="NZ_JFBM01000038.1"/>
</dbReference>
<sequence length="234" mass="25209">MTLGDWNDGWERLMAKYQPGRERAIARMIDLVASRSEGAAPRVLDVGGGTGTLCSRLLERLPGAELTLVDLDPVMLTIAGASLPSSVEVVRADLRDPDWVTRLPYDGYDAVLAVMALHYLPPGRLTELYAEFAGLVRARGFVANVDDMPAAAVMAATSDDGEDPWSAWWEGVAADPVLGPAVGERARSFGDSPSAEWHPPAEWHLRALEAGLGEGPVVAWRDGIQAAVVAFRRH</sequence>
<keyword evidence="5" id="KW-1185">Reference proteome</keyword>
<evidence type="ECO:0000256" key="1">
    <source>
        <dbReference type="ARBA" id="ARBA00022603"/>
    </source>
</evidence>
<protein>
    <recommendedName>
        <fullName evidence="3">Methyltransferase domain-containing protein</fullName>
    </recommendedName>
</protein>
<evidence type="ECO:0000259" key="3">
    <source>
        <dbReference type="Pfam" id="PF13649"/>
    </source>
</evidence>
<dbReference type="AlphaFoldDB" id="A0A2P2FJI5"/>
<dbReference type="SUPFAM" id="SSF53335">
    <property type="entry name" value="S-adenosyl-L-methionine-dependent methyltransferases"/>
    <property type="match status" value="1"/>
</dbReference>
<proteinExistence type="predicted"/>
<keyword evidence="2" id="KW-0808">Transferase</keyword>
<accession>A0A2P2FJI5</accession>
<name>A0A2P2FJI5_AMYLU</name>
<dbReference type="EMBL" id="JFBM01000038">
    <property type="protein sequence ID" value="KFU76886.1"/>
    <property type="molecule type" value="Genomic_DNA"/>
</dbReference>
<reference evidence="4 5" key="1">
    <citation type="journal article" date="2014" name="Genome Announc.">
        <title>Draft Genome Sequence of Amycolatopsis lurida NRRL 2430, Producer of the Glycopeptide Family Antibiotic Ristocetin.</title>
        <authorList>
            <person name="Kwun M.J."/>
            <person name="Hong H.J."/>
        </authorList>
    </citation>
    <scope>NUCLEOTIDE SEQUENCE [LARGE SCALE GENOMIC DNA]</scope>
    <source>
        <strain evidence="4 5">NRRL 2430</strain>
    </source>
</reference>
<gene>
    <name evidence="4" type="ORF">BB31_33645</name>
</gene>
<dbReference type="InterPro" id="IPR041698">
    <property type="entry name" value="Methyltransf_25"/>
</dbReference>
<dbReference type="CDD" id="cd02440">
    <property type="entry name" value="AdoMet_MTases"/>
    <property type="match status" value="1"/>
</dbReference>
<evidence type="ECO:0000313" key="4">
    <source>
        <dbReference type="EMBL" id="KFU76886.1"/>
    </source>
</evidence>
<dbReference type="PANTHER" id="PTHR43861">
    <property type="entry name" value="TRANS-ACONITATE 2-METHYLTRANSFERASE-RELATED"/>
    <property type="match status" value="1"/>
</dbReference>
<dbReference type="PANTHER" id="PTHR43861:SF1">
    <property type="entry name" value="TRANS-ACONITATE 2-METHYLTRANSFERASE"/>
    <property type="match status" value="1"/>
</dbReference>
<dbReference type="InterPro" id="IPR029063">
    <property type="entry name" value="SAM-dependent_MTases_sf"/>
</dbReference>
<dbReference type="Pfam" id="PF13649">
    <property type="entry name" value="Methyltransf_25"/>
    <property type="match status" value="1"/>
</dbReference>
<feature type="domain" description="Methyltransferase" evidence="3">
    <location>
        <begin position="43"/>
        <end position="140"/>
    </location>
</feature>
<dbReference type="Gene3D" id="3.40.50.150">
    <property type="entry name" value="Vaccinia Virus protein VP39"/>
    <property type="match status" value="1"/>
</dbReference>